<dbReference type="PANTHER" id="PTHR46766:SF1">
    <property type="entry name" value="GLUTAMINE-RICH PROTEIN 2"/>
    <property type="match status" value="1"/>
</dbReference>
<dbReference type="AlphaFoldDB" id="A0A1X2F362"/>
<dbReference type="Pfam" id="PF00823">
    <property type="entry name" value="PPE"/>
    <property type="match status" value="1"/>
</dbReference>
<comment type="caution">
    <text evidence="5">The sequence shown here is derived from an EMBL/GenBank/DDBJ whole genome shotgun (WGS) entry which is preliminary data.</text>
</comment>
<evidence type="ECO:0000256" key="2">
    <source>
        <dbReference type="SAM" id="Phobius"/>
    </source>
</evidence>
<keyword evidence="2" id="KW-1133">Transmembrane helix</keyword>
<dbReference type="PANTHER" id="PTHR46766">
    <property type="entry name" value="GLUTAMINE-RICH PROTEIN 2"/>
    <property type="match status" value="1"/>
</dbReference>
<evidence type="ECO:0000259" key="4">
    <source>
        <dbReference type="Pfam" id="PF18878"/>
    </source>
</evidence>
<organism evidence="5 6">
    <name type="scientific">Mycobacterium szulgai</name>
    <dbReference type="NCBI Taxonomy" id="1787"/>
    <lineage>
        <taxon>Bacteria</taxon>
        <taxon>Bacillati</taxon>
        <taxon>Actinomycetota</taxon>
        <taxon>Actinomycetes</taxon>
        <taxon>Mycobacteriales</taxon>
        <taxon>Mycobacteriaceae</taxon>
        <taxon>Mycobacterium</taxon>
    </lineage>
</organism>
<dbReference type="Proteomes" id="UP000193317">
    <property type="component" value="Unassembled WGS sequence"/>
</dbReference>
<feature type="transmembrane region" description="Helical" evidence="2">
    <location>
        <begin position="283"/>
        <end position="303"/>
    </location>
</feature>
<dbReference type="OrthoDB" id="4753487at2"/>
<gene>
    <name evidence="5" type="ORF">AWC27_22450</name>
</gene>
<sequence>MTAGMWMGSPPEMHSALLTAGPGPAPLMAAAAEWSSLSAEYAAAAEELTTVLAAMTADAWQGPSSEICEAAYTPYLAWLMQAGADSAVTAAAHDIAATAYVTAVAAMPTLGELAANHATHAALVGTNFFGINTIPIALNEADYVRMWIQAAATMSAYEAVSAAALASAPHTAPAPIIIKSTAAIVHSITAAATLTPIEQFLQALLVFLLQEAIDLFLLVGYSLVAIIFSPILVVEALLILLSGDLADALALLHVVYMLWDLVASVAFQVLINPFLFADAVIEWILGGGLNLGAASAVASPFAATPAGSIAGTAAVAPAASAATVGCASAAPASAVSVVRTAGLIGFAGSQAHGSVAPAGGLATIGGCDGFGGTTPVPMLPSSWEAAAP</sequence>
<keyword evidence="2" id="KW-0472">Membrane</keyword>
<dbReference type="InterPro" id="IPR043641">
    <property type="entry name" value="PPE-PPW_C"/>
</dbReference>
<name>A0A1X2F362_MYCSZ</name>
<keyword evidence="6" id="KW-1185">Reference proteome</keyword>
<feature type="transmembrane region" description="Helical" evidence="2">
    <location>
        <begin position="248"/>
        <end position="271"/>
    </location>
</feature>
<dbReference type="Gene3D" id="1.20.1260.20">
    <property type="entry name" value="PPE superfamily"/>
    <property type="match status" value="1"/>
</dbReference>
<dbReference type="InterPro" id="IPR000030">
    <property type="entry name" value="PPE_dom"/>
</dbReference>
<comment type="similarity">
    <text evidence="1">Belongs to the mycobacterial PPE family.</text>
</comment>
<evidence type="ECO:0000313" key="5">
    <source>
        <dbReference type="EMBL" id="ORX12806.1"/>
    </source>
</evidence>
<proteinExistence type="inferred from homology"/>
<feature type="domain" description="PPE-PPW subfamily C-terminal" evidence="4">
    <location>
        <begin position="339"/>
        <end position="383"/>
    </location>
</feature>
<evidence type="ECO:0000313" key="6">
    <source>
        <dbReference type="Proteomes" id="UP000193317"/>
    </source>
</evidence>
<evidence type="ECO:0000256" key="1">
    <source>
        <dbReference type="ARBA" id="ARBA00010652"/>
    </source>
</evidence>
<evidence type="ECO:0008006" key="7">
    <source>
        <dbReference type="Google" id="ProtNLM"/>
    </source>
</evidence>
<keyword evidence="2" id="KW-0812">Transmembrane</keyword>
<dbReference type="InterPro" id="IPR038332">
    <property type="entry name" value="PPE_sf"/>
</dbReference>
<dbReference type="Pfam" id="PF18878">
    <property type="entry name" value="PPE-PPW"/>
    <property type="match status" value="1"/>
</dbReference>
<protein>
    <recommendedName>
        <fullName evidence="7">PPE family domain-containing protein</fullName>
    </recommendedName>
</protein>
<dbReference type="SUPFAM" id="SSF140459">
    <property type="entry name" value="PE/PPE dimer-like"/>
    <property type="match status" value="1"/>
</dbReference>
<evidence type="ECO:0000259" key="3">
    <source>
        <dbReference type="Pfam" id="PF00823"/>
    </source>
</evidence>
<feature type="domain" description="PPE" evidence="3">
    <location>
        <begin position="5"/>
        <end position="168"/>
    </location>
</feature>
<feature type="transmembrane region" description="Helical" evidence="2">
    <location>
        <begin position="215"/>
        <end position="241"/>
    </location>
</feature>
<reference evidence="5 6" key="1">
    <citation type="submission" date="2016-01" db="EMBL/GenBank/DDBJ databases">
        <title>The new phylogeny of the genus Mycobacterium.</title>
        <authorList>
            <person name="Tarcisio F."/>
            <person name="Conor M."/>
            <person name="Antonella G."/>
            <person name="Elisabetta G."/>
            <person name="Giulia F.S."/>
            <person name="Sara T."/>
            <person name="Anna F."/>
            <person name="Clotilde B."/>
            <person name="Roberto B."/>
            <person name="Veronica D.S."/>
            <person name="Fabio R."/>
            <person name="Monica P."/>
            <person name="Olivier J."/>
            <person name="Enrico T."/>
            <person name="Nicola S."/>
        </authorList>
    </citation>
    <scope>NUCLEOTIDE SEQUENCE [LARGE SCALE GENOMIC DNA]</scope>
    <source>
        <strain evidence="5 6">DSM 44166</strain>
    </source>
</reference>
<dbReference type="RefSeq" id="WP_085669906.1">
    <property type="nucleotide sequence ID" value="NZ_LQPW01000031.1"/>
</dbReference>
<dbReference type="GO" id="GO:0052572">
    <property type="term" value="P:response to host immune response"/>
    <property type="evidence" value="ECO:0007669"/>
    <property type="project" value="TreeGrafter"/>
</dbReference>
<accession>A0A1X2F362</accession>
<dbReference type="EMBL" id="LQPW01000031">
    <property type="protein sequence ID" value="ORX12806.1"/>
    <property type="molecule type" value="Genomic_DNA"/>
</dbReference>